<keyword evidence="4" id="KW-1185">Reference proteome</keyword>
<organism evidence="3 4">
    <name type="scientific">Glycomyces mayteni</name>
    <dbReference type="NCBI Taxonomy" id="543887"/>
    <lineage>
        <taxon>Bacteria</taxon>
        <taxon>Bacillati</taxon>
        <taxon>Actinomycetota</taxon>
        <taxon>Actinomycetes</taxon>
        <taxon>Glycomycetales</taxon>
        <taxon>Glycomycetaceae</taxon>
        <taxon>Glycomyces</taxon>
    </lineage>
</organism>
<dbReference type="Proteomes" id="UP001596470">
    <property type="component" value="Unassembled WGS sequence"/>
</dbReference>
<sequence length="567" mass="61515">MTTPLRAFGPLDHTRNGWRRAALAIGRPGADLAVQGPDAMPVTMSNHSHAENWFEQLMRPLWGLAAAADAVPDDLWDAVTAALARAVDPGDDWYAGDFHDGDQRCVEAAALGWALATAPEKLWEPLEPKAKDHVIAWLTQAYTTGVVDNNWHYFPVLVGHGLDAVGADRDPAVARAHLDRIGEFHLGNGVFKDGPQGRVDYYNPFAIHTYALLHYRLGGDDRFVEPAAEFARAFRSWFAADGAAVPYGRSMGYRFAQGSLWGALAAADVEAVPWGEAAGFSRRLLEWWWDKPILTPDHRLTVGYGYPNDLLAEQYLTAGSPWWAAKVFTGLLALEDHPFWTAEAEVPGPVTEPSPAAGAVHVRDAGGHVTRLNGQAWREKMRGGKDTYARLAYSSLAGFSHAVDGPGLEAAAPDGALVLSEDGVHWRGREGAESCAVDWSGRLTVTWRPFADVTVASELEASQDGWHTRTHTVTTGRRLHTGEGGWCVPRDGHEAAVANDRASVVSGGIRSEAVDDAGNRAASLVWPMPGTHMYWPATVLPVLTGVLEPGRHVLRARFFAGSEEQTA</sequence>
<gene>
    <name evidence="3" type="ORF">ACFQS3_22110</name>
</gene>
<dbReference type="InterPro" id="IPR049349">
    <property type="entry name" value="DUF2264_N"/>
</dbReference>
<dbReference type="PANTHER" id="PTHR35339">
    <property type="entry name" value="LINALOOL DEHYDRATASE_ISOMERASE DOMAIN-CONTAINING PROTEIN"/>
    <property type="match status" value="1"/>
</dbReference>
<name>A0ABW2DG12_9ACTN</name>
<dbReference type="PIRSF" id="PIRSF014753">
    <property type="entry name" value="UCP014753"/>
    <property type="match status" value="1"/>
</dbReference>
<accession>A0ABW2DG12</accession>
<dbReference type="InterPro" id="IPR016624">
    <property type="entry name" value="UCP014753"/>
</dbReference>
<dbReference type="Pfam" id="PF10022">
    <property type="entry name" value="DUF2264"/>
    <property type="match status" value="1"/>
</dbReference>
<evidence type="ECO:0000313" key="3">
    <source>
        <dbReference type="EMBL" id="MFC6959894.1"/>
    </source>
</evidence>
<evidence type="ECO:0000259" key="1">
    <source>
        <dbReference type="Pfam" id="PF10022"/>
    </source>
</evidence>
<proteinExistence type="predicted"/>
<evidence type="ECO:0000313" key="4">
    <source>
        <dbReference type="Proteomes" id="UP001596470"/>
    </source>
</evidence>
<dbReference type="RefSeq" id="WP_382356605.1">
    <property type="nucleotide sequence ID" value="NZ_JBHMBP010000005.1"/>
</dbReference>
<evidence type="ECO:0000259" key="2">
    <source>
        <dbReference type="Pfam" id="PF20938"/>
    </source>
</evidence>
<dbReference type="PANTHER" id="PTHR35339:SF4">
    <property type="entry name" value="LINALOOL DEHYDRATASE_ISOMERASE DOMAIN-CONTAINING PROTEIN"/>
    <property type="match status" value="1"/>
</dbReference>
<dbReference type="InterPro" id="IPR049237">
    <property type="entry name" value="DUF2264_C"/>
</dbReference>
<dbReference type="EMBL" id="JBHSYS010000005">
    <property type="protein sequence ID" value="MFC6959894.1"/>
    <property type="molecule type" value="Genomic_DNA"/>
</dbReference>
<comment type="caution">
    <text evidence="3">The sequence shown here is derived from an EMBL/GenBank/DDBJ whole genome shotgun (WGS) entry which is preliminary data.</text>
</comment>
<protein>
    <submittedName>
        <fullName evidence="3">DUF2264 domain-containing protein</fullName>
    </submittedName>
</protein>
<feature type="domain" description="DUF2264" evidence="1">
    <location>
        <begin position="15"/>
        <end position="345"/>
    </location>
</feature>
<reference evidence="4" key="1">
    <citation type="journal article" date="2019" name="Int. J. Syst. Evol. Microbiol.">
        <title>The Global Catalogue of Microorganisms (GCM) 10K type strain sequencing project: providing services to taxonomists for standard genome sequencing and annotation.</title>
        <authorList>
            <consortium name="The Broad Institute Genomics Platform"/>
            <consortium name="The Broad Institute Genome Sequencing Center for Infectious Disease"/>
            <person name="Wu L."/>
            <person name="Ma J."/>
        </authorList>
    </citation>
    <scope>NUCLEOTIDE SEQUENCE [LARGE SCALE GENOMIC DNA]</scope>
    <source>
        <strain evidence="4">KACC 12634</strain>
    </source>
</reference>
<feature type="domain" description="DUF2264" evidence="2">
    <location>
        <begin position="364"/>
        <end position="492"/>
    </location>
</feature>
<dbReference type="Pfam" id="PF20938">
    <property type="entry name" value="DUF2264_C"/>
    <property type="match status" value="1"/>
</dbReference>